<comment type="caution">
    <text evidence="1">The sequence shown here is derived from an EMBL/GenBank/DDBJ whole genome shotgun (WGS) entry which is preliminary data.</text>
</comment>
<organism evidence="1 2">
    <name type="scientific">Mesorhizobium montanum</name>
    <dbReference type="NCBI Taxonomy" id="3072323"/>
    <lineage>
        <taxon>Bacteria</taxon>
        <taxon>Pseudomonadati</taxon>
        <taxon>Pseudomonadota</taxon>
        <taxon>Alphaproteobacteria</taxon>
        <taxon>Hyphomicrobiales</taxon>
        <taxon>Phyllobacteriaceae</taxon>
        <taxon>Mesorhizobium</taxon>
    </lineage>
</organism>
<evidence type="ECO:0000313" key="2">
    <source>
        <dbReference type="Proteomes" id="UP001276840"/>
    </source>
</evidence>
<dbReference type="Pfam" id="PF13289">
    <property type="entry name" value="SIR2_2"/>
    <property type="match status" value="1"/>
</dbReference>
<gene>
    <name evidence="1" type="ORF">RFM68_12780</name>
</gene>
<evidence type="ECO:0000313" key="1">
    <source>
        <dbReference type="EMBL" id="MDX8525386.1"/>
    </source>
</evidence>
<dbReference type="EMBL" id="JAVIJF010000008">
    <property type="protein sequence ID" value="MDX8525386.1"/>
    <property type="molecule type" value="Genomic_DNA"/>
</dbReference>
<protein>
    <submittedName>
        <fullName evidence="1">SIR2 family protein</fullName>
    </submittedName>
</protein>
<name>A0ABU4ZN31_9HYPH</name>
<accession>A0ABU4ZN31</accession>
<proteinExistence type="predicted"/>
<dbReference type="Proteomes" id="UP001276840">
    <property type="component" value="Unassembled WGS sequence"/>
</dbReference>
<dbReference type="InterPro" id="IPR029035">
    <property type="entry name" value="DHS-like_NAD/FAD-binding_dom"/>
</dbReference>
<dbReference type="RefSeq" id="WP_320233336.1">
    <property type="nucleotide sequence ID" value="NZ_JAVIJF010000008.1"/>
</dbReference>
<dbReference type="SUPFAM" id="SSF52467">
    <property type="entry name" value="DHS-like NAD/FAD-binding domain"/>
    <property type="match status" value="1"/>
</dbReference>
<reference evidence="1 2" key="1">
    <citation type="submission" date="2023-08" db="EMBL/GenBank/DDBJ databases">
        <title>Implementing the SeqCode for naming new Mesorhizobium species isolated from Vachellia karroo root nodules.</title>
        <authorList>
            <person name="Van Lill M."/>
        </authorList>
    </citation>
    <scope>NUCLEOTIDE SEQUENCE [LARGE SCALE GENOMIC DNA]</scope>
    <source>
        <strain evidence="1 2">MSK 1335</strain>
    </source>
</reference>
<sequence>MTSTFSDASHIARIAEALWAREPVGSAALLVGAGFSRNAAPVRASAGTMPGWNDIYRTMVNQLYPAPSRHREWLLGLSGATSAYLRVAEEFEAQFGRNTLDKLILANVPDRQFAPGKLHKMLVQLPWADIMTTNWDTLLERAAESAEERVYDILRTVEEIPEARAPRVIKLHGSLPSHRPFVFTEEDFRTYPARFAAFVNLAQQLAMENTLVLLGFSGDDPNFLFWSGWVRDRLGPKAPLIYLVGALDLSAAKRKMLESRRIQPIDLAKLQMFENWPESRRLENAHQWFLESLRAVEPYRAQRWPRPAAGFIPPLVHVTSVPDPRSPMPEPQLGNSITPAQTVRELVVQWRQNRAVYPGWVVPPFDTSQLLWRRLIMRIHDIIPGLRELGEDERLDALFELNWQQEVALVPLVLTVDDVIAELLDTLIGRYEQLPPEQARQFRALALAILRHAREDNDAVLYKRWSDWLAPRLAEDTEGLERLTYDNCLRLRADFDIDGLEAALNKWNVQGDSFWLLRKAALLADLGRDEEASQLSVQALNAIREQTQRGAKDIASWSRESFALLFRSSVLFGALGDWRENGPVRDRFDMRQEELQARGCPGRSDFFDLQERLAQPAPPLKQERESTRRFDLGSIYRTFNLGPLDPRVERLLAYQALRFQEEGGLPLRIGHAAVARQLVFDAARWLMDVAPTRAIDAFLRASPGSANRDFDKLFSRATIARINAGEANRLIDRVFRLIAAAKERIDAGNTEPRFWMDRLKSALDIASRVVLRTPHRAPKLLEIGLALHADPRFRRNIDLGGQLHQLVSRCFEAAEISEHDAMLLAIFEHPITKNAGDFAHGVRDPEENLPGDVKIEKPDPRWRKVVSDTTAALRQADTRLAAASRMVWLFNAKLLNKKDLQVFGAALWDPNHVEDGLPSGTAFYAGAFLSLPKPARADPQRGLCAKFLTDAQLTDADFDSGALANLLGEKQFLLDEAQLVALIERLHVYVASHAAAPAMPNLFSGNGRNLAQECARIVINLAIRARSSPMATDKLRALARLNRYPLRIEPAYPLLLDLGVVTVTAATKGLRTLIASRDETDVLILGSLLDQIYRSKACVPAFEVVVWREIAQVVAVRTPSSLTLALRFLASSMRKDPARIPAEIDDALSTGLRLILDETEMTSPVEHLHSDPFLARYFSAALVSAMDHNNRGDPAMRAAWAEAIESDPLPDTRRGRRSAS</sequence>
<keyword evidence="2" id="KW-1185">Reference proteome</keyword>